<sequence length="295" mass="32541">MHKISLEQWRAFIAVVDYGGFAQAGDALFKTQPTISHSIKKLELVVGKPLFDVVGRKAVLTAYGASLLAAARTLVTQADSLEHEAISQKSKIQQSLKIAVDTLFPRPVLGKILTELNSLFPQLNIQLHETTLSRCAEILEDGTVDVGIASLIPRGYTGNLATTVELYAVAHQSHPIMQQSDLQLQILAPYKQVVIRDAGLRTNINSGWLGSESRLTVSTLSEAVFCVKHQLGFAWLPDWLLQLPDNNDLVKLPLQHGLMRTVALQTAIRQTMAEEPAIKALEQLFSLYLEKTKQV</sequence>
<proteinExistence type="inferred from homology"/>
<organism evidence="6 7">
    <name type="scientific">Arsukibacterium tuosuense</name>
    <dbReference type="NCBI Taxonomy" id="1323745"/>
    <lineage>
        <taxon>Bacteria</taxon>
        <taxon>Pseudomonadati</taxon>
        <taxon>Pseudomonadota</taxon>
        <taxon>Gammaproteobacteria</taxon>
        <taxon>Chromatiales</taxon>
        <taxon>Chromatiaceae</taxon>
        <taxon>Arsukibacterium</taxon>
    </lineage>
</organism>
<evidence type="ECO:0000256" key="3">
    <source>
        <dbReference type="ARBA" id="ARBA00023125"/>
    </source>
</evidence>
<accession>A0A285JHZ0</accession>
<dbReference type="PANTHER" id="PTHR30126:SF88">
    <property type="entry name" value="TRANSCRIPTIONAL REGULATOR-RELATED"/>
    <property type="match status" value="1"/>
</dbReference>
<dbReference type="RefSeq" id="WP_097112650.1">
    <property type="nucleotide sequence ID" value="NZ_OBEB01000008.1"/>
</dbReference>
<dbReference type="CDD" id="cd05466">
    <property type="entry name" value="PBP2_LTTR_substrate"/>
    <property type="match status" value="1"/>
</dbReference>
<dbReference type="InterPro" id="IPR036390">
    <property type="entry name" value="WH_DNA-bd_sf"/>
</dbReference>
<evidence type="ECO:0000256" key="4">
    <source>
        <dbReference type="ARBA" id="ARBA00023163"/>
    </source>
</evidence>
<dbReference type="PANTHER" id="PTHR30126">
    <property type="entry name" value="HTH-TYPE TRANSCRIPTIONAL REGULATOR"/>
    <property type="match status" value="1"/>
</dbReference>
<dbReference type="PROSITE" id="PS50931">
    <property type="entry name" value="HTH_LYSR"/>
    <property type="match status" value="1"/>
</dbReference>
<dbReference type="SUPFAM" id="SSF53850">
    <property type="entry name" value="Periplasmic binding protein-like II"/>
    <property type="match status" value="1"/>
</dbReference>
<comment type="similarity">
    <text evidence="1">Belongs to the LysR transcriptional regulatory family.</text>
</comment>
<evidence type="ECO:0000313" key="7">
    <source>
        <dbReference type="Proteomes" id="UP000219353"/>
    </source>
</evidence>
<name>A0A285JHZ0_9GAMM</name>
<dbReference type="Pfam" id="PF00126">
    <property type="entry name" value="HTH_1"/>
    <property type="match status" value="1"/>
</dbReference>
<keyword evidence="7" id="KW-1185">Reference proteome</keyword>
<dbReference type="Gene3D" id="3.40.190.290">
    <property type="match status" value="1"/>
</dbReference>
<dbReference type="SUPFAM" id="SSF46785">
    <property type="entry name" value="Winged helix' DNA-binding domain"/>
    <property type="match status" value="1"/>
</dbReference>
<evidence type="ECO:0000256" key="1">
    <source>
        <dbReference type="ARBA" id="ARBA00009437"/>
    </source>
</evidence>
<dbReference type="OrthoDB" id="6988449at2"/>
<keyword evidence="3 6" id="KW-0238">DNA-binding</keyword>
<protein>
    <submittedName>
        <fullName evidence="6">DNA-binding transcriptional regulator, LysR family</fullName>
    </submittedName>
</protein>
<keyword evidence="4" id="KW-0804">Transcription</keyword>
<keyword evidence="2" id="KW-0805">Transcription regulation</keyword>
<evidence type="ECO:0000256" key="2">
    <source>
        <dbReference type="ARBA" id="ARBA00023015"/>
    </source>
</evidence>
<dbReference type="AlphaFoldDB" id="A0A285JHZ0"/>
<dbReference type="InterPro" id="IPR036388">
    <property type="entry name" value="WH-like_DNA-bd_sf"/>
</dbReference>
<dbReference type="Pfam" id="PF03466">
    <property type="entry name" value="LysR_substrate"/>
    <property type="match status" value="1"/>
</dbReference>
<gene>
    <name evidence="6" type="ORF">SAMN06297280_3472</name>
</gene>
<dbReference type="InterPro" id="IPR000847">
    <property type="entry name" value="LysR_HTH_N"/>
</dbReference>
<dbReference type="GO" id="GO:0003700">
    <property type="term" value="F:DNA-binding transcription factor activity"/>
    <property type="evidence" value="ECO:0007669"/>
    <property type="project" value="InterPro"/>
</dbReference>
<dbReference type="GO" id="GO:0000976">
    <property type="term" value="F:transcription cis-regulatory region binding"/>
    <property type="evidence" value="ECO:0007669"/>
    <property type="project" value="TreeGrafter"/>
</dbReference>
<feature type="domain" description="HTH lysR-type" evidence="5">
    <location>
        <begin position="4"/>
        <end position="61"/>
    </location>
</feature>
<evidence type="ECO:0000313" key="6">
    <source>
        <dbReference type="EMBL" id="SNY58731.1"/>
    </source>
</evidence>
<reference evidence="7" key="1">
    <citation type="submission" date="2017-09" db="EMBL/GenBank/DDBJ databases">
        <authorList>
            <person name="Varghese N."/>
            <person name="Submissions S."/>
        </authorList>
    </citation>
    <scope>NUCLEOTIDE SEQUENCE [LARGE SCALE GENOMIC DNA]</scope>
    <source>
        <strain evidence="7">CGMCC 1.12461</strain>
    </source>
</reference>
<evidence type="ECO:0000259" key="5">
    <source>
        <dbReference type="PROSITE" id="PS50931"/>
    </source>
</evidence>
<dbReference type="Gene3D" id="1.10.10.10">
    <property type="entry name" value="Winged helix-like DNA-binding domain superfamily/Winged helix DNA-binding domain"/>
    <property type="match status" value="1"/>
</dbReference>
<dbReference type="InterPro" id="IPR005119">
    <property type="entry name" value="LysR_subst-bd"/>
</dbReference>
<dbReference type="EMBL" id="OBEB01000008">
    <property type="protein sequence ID" value="SNY58731.1"/>
    <property type="molecule type" value="Genomic_DNA"/>
</dbReference>
<dbReference type="Proteomes" id="UP000219353">
    <property type="component" value="Unassembled WGS sequence"/>
</dbReference>